<reference evidence="2 3" key="1">
    <citation type="submission" date="2017-08" db="EMBL/GenBank/DDBJ databases">
        <title>Mechanisms for carbon and nitrogen cycling indicate functional differentiation within the Candidate Phyla Radiation.</title>
        <authorList>
            <person name="Danczak R.E."/>
            <person name="Johnston M.D."/>
            <person name="Kenah C."/>
            <person name="Slattery M."/>
            <person name="Wrighton K.C."/>
            <person name="Wilkins M.J."/>
        </authorList>
    </citation>
    <scope>NUCLEOTIDE SEQUENCE [LARGE SCALE GENOMIC DNA]</scope>
    <source>
        <strain evidence="2">Gr01-1014_85</strain>
    </source>
</reference>
<dbReference type="Gene3D" id="1.20.1070.10">
    <property type="entry name" value="Rhodopsin 7-helix transmembrane proteins"/>
    <property type="match status" value="1"/>
</dbReference>
<gene>
    <name evidence="2" type="ORF">CEO22_328</name>
</gene>
<organism evidence="2 3">
    <name type="scientific">Candidatus Berkelbacteria bacterium Gr01-1014_85</name>
    <dbReference type="NCBI Taxonomy" id="2017150"/>
    <lineage>
        <taxon>Bacteria</taxon>
        <taxon>Candidatus Berkelbacteria</taxon>
    </lineage>
</organism>
<comment type="caution">
    <text evidence="2">The sequence shown here is derived from an EMBL/GenBank/DDBJ whole genome shotgun (WGS) entry which is preliminary data.</text>
</comment>
<feature type="transmembrane region" description="Helical" evidence="1">
    <location>
        <begin position="127"/>
        <end position="147"/>
    </location>
</feature>
<dbReference type="Proteomes" id="UP000316253">
    <property type="component" value="Unassembled WGS sequence"/>
</dbReference>
<feature type="transmembrane region" description="Helical" evidence="1">
    <location>
        <begin position="64"/>
        <end position="83"/>
    </location>
</feature>
<evidence type="ECO:0000256" key="1">
    <source>
        <dbReference type="SAM" id="Phobius"/>
    </source>
</evidence>
<dbReference type="NCBIfam" id="NF038020">
    <property type="entry name" value="HeR"/>
    <property type="match status" value="1"/>
</dbReference>
<keyword evidence="1" id="KW-0472">Membrane</keyword>
<feature type="transmembrane region" description="Helical" evidence="1">
    <location>
        <begin position="159"/>
        <end position="181"/>
    </location>
</feature>
<keyword evidence="1" id="KW-1133">Transmembrane helix</keyword>
<evidence type="ECO:0000313" key="2">
    <source>
        <dbReference type="EMBL" id="TSC65844.1"/>
    </source>
</evidence>
<evidence type="ECO:0008006" key="4">
    <source>
        <dbReference type="Google" id="ProtNLM"/>
    </source>
</evidence>
<feature type="transmembrane region" description="Helical" evidence="1">
    <location>
        <begin position="193"/>
        <end position="211"/>
    </location>
</feature>
<sequence length="256" mass="28859">MLDMKISQLRRFNGWMGLVHLVQGLLMILVSNQFKLPVTTSYLAFDSMTQTILTTQSTLAQIRIGPLVAVFLLLSALAHFLLASPGIFDWYRANLKREINPARWYEYALSSSLMIVVIAMLCGMSDLSSLILIFSLNATMNLFGLMMELHNQSTTKTNWTAYIFGCLAGLVPWLVIGLYFYGAASSVATTIPAFVYAILISIFVCFSVFALNMWLQYKRIGPWKDYLYGERVYIILSLLAKSALAWQIFSGTLRPQ</sequence>
<feature type="transmembrane region" description="Helical" evidence="1">
    <location>
        <begin position="104"/>
        <end position="121"/>
    </location>
</feature>
<keyword evidence="1" id="KW-0812">Transmembrane</keyword>
<dbReference type="AlphaFoldDB" id="A0A554JBY5"/>
<dbReference type="SUPFAM" id="SSF81321">
    <property type="entry name" value="Family A G protein-coupled receptor-like"/>
    <property type="match status" value="1"/>
</dbReference>
<protein>
    <recommendedName>
        <fullName evidence="4">Heliorhodopsin HeR</fullName>
    </recommendedName>
</protein>
<dbReference type="EMBL" id="VMFD01000025">
    <property type="protein sequence ID" value="TSC65844.1"/>
    <property type="molecule type" value="Genomic_DNA"/>
</dbReference>
<feature type="transmembrane region" description="Helical" evidence="1">
    <location>
        <begin position="12"/>
        <end position="30"/>
    </location>
</feature>
<proteinExistence type="predicted"/>
<dbReference type="InterPro" id="IPR041113">
    <property type="entry name" value="Heliorhodopsin"/>
</dbReference>
<dbReference type="Pfam" id="PF18761">
    <property type="entry name" value="Heliorhodopsin"/>
    <property type="match status" value="1"/>
</dbReference>
<accession>A0A554JBY5</accession>
<feature type="transmembrane region" description="Helical" evidence="1">
    <location>
        <begin position="232"/>
        <end position="249"/>
    </location>
</feature>
<name>A0A554JBY5_9BACT</name>
<evidence type="ECO:0000313" key="3">
    <source>
        <dbReference type="Proteomes" id="UP000316253"/>
    </source>
</evidence>